<dbReference type="OrthoDB" id="270666at2157"/>
<feature type="domain" description="Glycosyl transferase family 1" evidence="1">
    <location>
        <begin position="174"/>
        <end position="280"/>
    </location>
</feature>
<sequence>MRVAFVALETALHVDSEANRRLKRLAEDLAARGHDVCVFCAKWWTGDMAEWEHEDVVYRGLVDECESERKFRYALPIAVRKFGAEVVHAAGRPPKQVSAAKKAARVARAPLVTDWYGDCDEYGRAHRKALQKSDRVVTPSEMVRTHAWEHGASEDAVDVVPNSIDFDLLQSVEPREVADVVYARRLDAGANLESVLLALAELRQVDWSAVVIGDGPERAAYEQQARDLRIDDRITWLGECDREQRVAVYRGAHVFAQTAHECRFATELLWALACGCIGIVEYHADSSAHELLVRRDAEFDRGFRTTSEQELADAISEAAGMERLAVDDRFAEFDRREILERYLQCYREEMESVGLF</sequence>
<dbReference type="PANTHER" id="PTHR12526">
    <property type="entry name" value="GLYCOSYLTRANSFERASE"/>
    <property type="match status" value="1"/>
</dbReference>
<dbReference type="Proteomes" id="UP000199370">
    <property type="component" value="Unassembled WGS sequence"/>
</dbReference>
<evidence type="ECO:0000259" key="1">
    <source>
        <dbReference type="Pfam" id="PF00534"/>
    </source>
</evidence>
<dbReference type="SUPFAM" id="SSF53756">
    <property type="entry name" value="UDP-Glycosyltransferase/glycogen phosphorylase"/>
    <property type="match status" value="1"/>
</dbReference>
<dbReference type="InterPro" id="IPR028098">
    <property type="entry name" value="Glyco_trans_4-like_N"/>
</dbReference>
<dbReference type="RefSeq" id="WP_089732121.1">
    <property type="nucleotide sequence ID" value="NZ_FNIA01000005.1"/>
</dbReference>
<dbReference type="PANTHER" id="PTHR12526:SF630">
    <property type="entry name" value="GLYCOSYLTRANSFERASE"/>
    <property type="match status" value="1"/>
</dbReference>
<feature type="domain" description="Glycosyltransferase subfamily 4-like N-terminal" evidence="2">
    <location>
        <begin position="19"/>
        <end position="167"/>
    </location>
</feature>
<dbReference type="AlphaFoldDB" id="A0A1G9V170"/>
<dbReference type="STRING" id="996166.SAMN05192554_105116"/>
<organism evidence="3 4">
    <name type="scientific">Haloarchaeobius iranensis</name>
    <dbReference type="NCBI Taxonomy" id="996166"/>
    <lineage>
        <taxon>Archaea</taxon>
        <taxon>Methanobacteriati</taxon>
        <taxon>Methanobacteriota</taxon>
        <taxon>Stenosarchaea group</taxon>
        <taxon>Halobacteria</taxon>
        <taxon>Halobacteriales</taxon>
        <taxon>Halorubellaceae</taxon>
        <taxon>Haloarchaeobius</taxon>
    </lineage>
</organism>
<dbReference type="InterPro" id="IPR001296">
    <property type="entry name" value="Glyco_trans_1"/>
</dbReference>
<evidence type="ECO:0000313" key="4">
    <source>
        <dbReference type="Proteomes" id="UP000199370"/>
    </source>
</evidence>
<keyword evidence="3" id="KW-0808">Transferase</keyword>
<gene>
    <name evidence="3" type="ORF">SAMN05192554_105116</name>
</gene>
<proteinExistence type="predicted"/>
<keyword evidence="4" id="KW-1185">Reference proteome</keyword>
<reference evidence="3 4" key="1">
    <citation type="submission" date="2016-10" db="EMBL/GenBank/DDBJ databases">
        <authorList>
            <person name="de Groot N.N."/>
        </authorList>
    </citation>
    <scope>NUCLEOTIDE SEQUENCE [LARGE SCALE GENOMIC DNA]</scope>
    <source>
        <strain evidence="4">EB21,IBRC-M 10013,KCTC 4048</strain>
    </source>
</reference>
<dbReference type="GO" id="GO:0016757">
    <property type="term" value="F:glycosyltransferase activity"/>
    <property type="evidence" value="ECO:0007669"/>
    <property type="project" value="InterPro"/>
</dbReference>
<protein>
    <submittedName>
        <fullName evidence="3">Glycosyltransferase involved in cell wall bisynthesis</fullName>
    </submittedName>
</protein>
<dbReference type="Gene3D" id="3.40.50.2000">
    <property type="entry name" value="Glycogen Phosphorylase B"/>
    <property type="match status" value="2"/>
</dbReference>
<evidence type="ECO:0000259" key="2">
    <source>
        <dbReference type="Pfam" id="PF13439"/>
    </source>
</evidence>
<dbReference type="Pfam" id="PF00534">
    <property type="entry name" value="Glycos_transf_1"/>
    <property type="match status" value="1"/>
</dbReference>
<name>A0A1G9V170_9EURY</name>
<dbReference type="Pfam" id="PF13439">
    <property type="entry name" value="Glyco_transf_4"/>
    <property type="match status" value="1"/>
</dbReference>
<dbReference type="EMBL" id="FNIA01000005">
    <property type="protein sequence ID" value="SDM65655.1"/>
    <property type="molecule type" value="Genomic_DNA"/>
</dbReference>
<evidence type="ECO:0000313" key="3">
    <source>
        <dbReference type="EMBL" id="SDM65655.1"/>
    </source>
</evidence>
<accession>A0A1G9V170</accession>